<feature type="transmembrane region" description="Helical" evidence="1">
    <location>
        <begin position="9"/>
        <end position="33"/>
    </location>
</feature>
<sequence>MQRVKVIKVLLLSFSLIVVLLLFSISGIAYYLFGMEDVYTKVDEYKLDNNISVDVLQLEKGGATVGFIYSYTVRKDNQKPQEFLKANTGDAEISMRDGVLFIKLIGEVYKLDNRIRFNNTQETLQTEMIIRNG</sequence>
<dbReference type="RefSeq" id="WP_113866083.1">
    <property type="nucleotide sequence ID" value="NZ_AGJP01000001.1"/>
</dbReference>
<gene>
    <name evidence="2" type="ORF">DES54_11270</name>
</gene>
<comment type="caution">
    <text evidence="2">The sequence shown here is derived from an EMBL/GenBank/DDBJ whole genome shotgun (WGS) entry which is preliminary data.</text>
</comment>
<keyword evidence="1" id="KW-0472">Membrane</keyword>
<evidence type="ECO:0000313" key="3">
    <source>
        <dbReference type="Proteomes" id="UP000253046"/>
    </source>
</evidence>
<reference evidence="2 3" key="1">
    <citation type="submission" date="2018-06" db="EMBL/GenBank/DDBJ databases">
        <title>Genomic Encyclopedia of Type Strains, Phase IV (KMG-IV): sequencing the most valuable type-strain genomes for metagenomic binning, comparative biology and taxonomic classification.</title>
        <authorList>
            <person name="Goeker M."/>
        </authorList>
    </citation>
    <scope>NUCLEOTIDE SEQUENCE [LARGE SCALE GENOMIC DNA]</scope>
    <source>
        <strain evidence="2 3">DSM 30166</strain>
    </source>
</reference>
<organism evidence="2 3">
    <name type="scientific">Brenneria salicis ATCC 15712 = DSM 30166</name>
    <dbReference type="NCBI Taxonomy" id="714314"/>
    <lineage>
        <taxon>Bacteria</taxon>
        <taxon>Pseudomonadati</taxon>
        <taxon>Pseudomonadota</taxon>
        <taxon>Gammaproteobacteria</taxon>
        <taxon>Enterobacterales</taxon>
        <taxon>Pectobacteriaceae</taxon>
        <taxon>Brenneria</taxon>
    </lineage>
</organism>
<keyword evidence="1" id="KW-1133">Transmembrane helix</keyword>
<name>A0A366I6P0_9GAMM</name>
<proteinExistence type="predicted"/>
<keyword evidence="3" id="KW-1185">Reference proteome</keyword>
<dbReference type="OrthoDB" id="6434310at2"/>
<evidence type="ECO:0000313" key="2">
    <source>
        <dbReference type="EMBL" id="RBP63247.1"/>
    </source>
</evidence>
<dbReference type="AlphaFoldDB" id="A0A366I6P0"/>
<dbReference type="EMBL" id="QNRY01000012">
    <property type="protein sequence ID" value="RBP63247.1"/>
    <property type="molecule type" value="Genomic_DNA"/>
</dbReference>
<dbReference type="Proteomes" id="UP000253046">
    <property type="component" value="Unassembled WGS sequence"/>
</dbReference>
<protein>
    <submittedName>
        <fullName evidence="2">Uncharacterized protein</fullName>
    </submittedName>
</protein>
<evidence type="ECO:0000256" key="1">
    <source>
        <dbReference type="SAM" id="Phobius"/>
    </source>
</evidence>
<accession>A0A366I6P0</accession>
<keyword evidence="1" id="KW-0812">Transmembrane</keyword>